<dbReference type="PANTHER" id="PTHR37936:SF3">
    <property type="entry name" value="TRANSPOSASE INSC FOR INSERTION ELEMENT IS2A-RELATED"/>
    <property type="match status" value="1"/>
</dbReference>
<evidence type="ECO:0000313" key="3">
    <source>
        <dbReference type="Proteomes" id="UP000325134"/>
    </source>
</evidence>
<dbReference type="GO" id="GO:0043565">
    <property type="term" value="F:sequence-specific DNA binding"/>
    <property type="evidence" value="ECO:0007669"/>
    <property type="project" value="InterPro"/>
</dbReference>
<dbReference type="Pfam" id="PF01527">
    <property type="entry name" value="HTH_Tnp_1"/>
    <property type="match status" value="1"/>
</dbReference>
<dbReference type="SUPFAM" id="SSF48295">
    <property type="entry name" value="TrpR-like"/>
    <property type="match status" value="1"/>
</dbReference>
<dbReference type="InterPro" id="IPR036388">
    <property type="entry name" value="WH-like_DNA-bd_sf"/>
</dbReference>
<name>A0A1M4UUN7_9RHOB</name>
<gene>
    <name evidence="2" type="ORF">SAMN05444279_1051</name>
</gene>
<dbReference type="GO" id="GO:0006313">
    <property type="term" value="P:DNA transposition"/>
    <property type="evidence" value="ECO:0007669"/>
    <property type="project" value="InterPro"/>
</dbReference>
<dbReference type="GO" id="GO:0004803">
    <property type="term" value="F:transposase activity"/>
    <property type="evidence" value="ECO:0007669"/>
    <property type="project" value="InterPro"/>
</dbReference>
<dbReference type="Gene3D" id="1.10.10.10">
    <property type="entry name" value="Winged helix-like DNA-binding domain superfamily/Winged helix DNA-binding domain"/>
    <property type="match status" value="1"/>
</dbReference>
<protein>
    <submittedName>
        <fullName evidence="2">Transposase</fullName>
    </submittedName>
</protein>
<dbReference type="AlphaFoldDB" id="A0A1M4UUN7"/>
<evidence type="ECO:0000313" key="2">
    <source>
        <dbReference type="EMBL" id="SHE60398.1"/>
    </source>
</evidence>
<keyword evidence="3" id="KW-1185">Reference proteome</keyword>
<accession>A0A1M4UUN7</accession>
<dbReference type="Proteomes" id="UP000325134">
    <property type="component" value="Unassembled WGS sequence"/>
</dbReference>
<dbReference type="EMBL" id="FQVK01000005">
    <property type="protein sequence ID" value="SHE60398.1"/>
    <property type="molecule type" value="Genomic_DNA"/>
</dbReference>
<organism evidence="2 3">
    <name type="scientific">Ruegeria intermedia</name>
    <dbReference type="NCBI Taxonomy" id="996115"/>
    <lineage>
        <taxon>Bacteria</taxon>
        <taxon>Pseudomonadati</taxon>
        <taxon>Pseudomonadota</taxon>
        <taxon>Alphaproteobacteria</taxon>
        <taxon>Rhodobacterales</taxon>
        <taxon>Roseobacteraceae</taxon>
        <taxon>Ruegeria</taxon>
    </lineage>
</organism>
<dbReference type="NCBIfam" id="NF047595">
    <property type="entry name" value="IS66_ISRel24_TnpA"/>
    <property type="match status" value="1"/>
</dbReference>
<dbReference type="RefSeq" id="WP_316634805.1">
    <property type="nucleotide sequence ID" value="NZ_FQVK01000005.1"/>
</dbReference>
<reference evidence="2 3" key="1">
    <citation type="submission" date="2016-11" db="EMBL/GenBank/DDBJ databases">
        <authorList>
            <person name="Varghese N."/>
            <person name="Submissions S."/>
        </authorList>
    </citation>
    <scope>NUCLEOTIDE SEQUENCE [LARGE SCALE GENOMIC DNA]</scope>
    <source>
        <strain evidence="2 3">DSM 29341</strain>
    </source>
</reference>
<proteinExistence type="inferred from homology"/>
<sequence length="162" mass="17676">QPVATNPGRGITEREIHLQNGSKLFKRTEPPLSTDFLTDVGVVVGPRGHRRWPDAVKARIVAETLEPGVTVNEVARRYDMRPNHLSEWRRMAREGKLVLPAMPESEAEPGLVFAPMVVEELTDRAQGAGDATLEIVCGDVLIRLDAATPAARIAEIVRALGA</sequence>
<dbReference type="PANTHER" id="PTHR37936">
    <property type="entry name" value="TRANSPOSASE INSC FOR INSERTION ELEMENT IS2A-RELATED"/>
    <property type="match status" value="1"/>
</dbReference>
<comment type="similarity">
    <text evidence="1">Belongs to the transposase 8 family.</text>
</comment>
<evidence type="ECO:0000256" key="1">
    <source>
        <dbReference type="ARBA" id="ARBA00009964"/>
    </source>
</evidence>
<dbReference type="InterPro" id="IPR002514">
    <property type="entry name" value="Transposase_8"/>
</dbReference>
<dbReference type="InterPro" id="IPR010921">
    <property type="entry name" value="Trp_repressor/repl_initiator"/>
</dbReference>
<feature type="non-terminal residue" evidence="2">
    <location>
        <position position="1"/>
    </location>
</feature>